<gene>
    <name evidence="1" type="ORF">BDM02DRAFT_3262742</name>
</gene>
<reference evidence="1" key="2">
    <citation type="journal article" date="2020" name="Nat. Commun.">
        <title>Large-scale genome sequencing of mycorrhizal fungi provides insights into the early evolution of symbiotic traits.</title>
        <authorList>
            <person name="Miyauchi S."/>
            <person name="Kiss E."/>
            <person name="Kuo A."/>
            <person name="Drula E."/>
            <person name="Kohler A."/>
            <person name="Sanchez-Garcia M."/>
            <person name="Morin E."/>
            <person name="Andreopoulos B."/>
            <person name="Barry K.W."/>
            <person name="Bonito G."/>
            <person name="Buee M."/>
            <person name="Carver A."/>
            <person name="Chen C."/>
            <person name="Cichocki N."/>
            <person name="Clum A."/>
            <person name="Culley D."/>
            <person name="Crous P.W."/>
            <person name="Fauchery L."/>
            <person name="Girlanda M."/>
            <person name="Hayes R.D."/>
            <person name="Keri Z."/>
            <person name="LaButti K."/>
            <person name="Lipzen A."/>
            <person name="Lombard V."/>
            <person name="Magnuson J."/>
            <person name="Maillard F."/>
            <person name="Murat C."/>
            <person name="Nolan M."/>
            <person name="Ohm R.A."/>
            <person name="Pangilinan J."/>
            <person name="Pereira M.F."/>
            <person name="Perotto S."/>
            <person name="Peter M."/>
            <person name="Pfister S."/>
            <person name="Riley R."/>
            <person name="Sitrit Y."/>
            <person name="Stielow J.B."/>
            <person name="Szollosi G."/>
            <person name="Zifcakova L."/>
            <person name="Stursova M."/>
            <person name="Spatafora J.W."/>
            <person name="Tedersoo L."/>
            <person name="Vaario L.M."/>
            <person name="Yamada A."/>
            <person name="Yan M."/>
            <person name="Wang P."/>
            <person name="Xu J."/>
            <person name="Bruns T."/>
            <person name="Baldrian P."/>
            <person name="Vilgalys R."/>
            <person name="Dunand C."/>
            <person name="Henrissat B."/>
            <person name="Grigoriev I.V."/>
            <person name="Hibbett D."/>
            <person name="Nagy L.G."/>
            <person name="Martin F.M."/>
        </authorList>
    </citation>
    <scope>NUCLEOTIDE SEQUENCE</scope>
    <source>
        <strain evidence="1">P2</strain>
    </source>
</reference>
<name>A0ACB6Z964_THEGA</name>
<dbReference type="Proteomes" id="UP000886501">
    <property type="component" value="Unassembled WGS sequence"/>
</dbReference>
<protein>
    <submittedName>
        <fullName evidence="1">Uncharacterized protein</fullName>
    </submittedName>
</protein>
<evidence type="ECO:0000313" key="1">
    <source>
        <dbReference type="EMBL" id="KAF9645691.1"/>
    </source>
</evidence>
<reference evidence="1" key="1">
    <citation type="submission" date="2019-10" db="EMBL/GenBank/DDBJ databases">
        <authorList>
            <consortium name="DOE Joint Genome Institute"/>
            <person name="Kuo A."/>
            <person name="Miyauchi S."/>
            <person name="Kiss E."/>
            <person name="Drula E."/>
            <person name="Kohler A."/>
            <person name="Sanchez-Garcia M."/>
            <person name="Andreopoulos B."/>
            <person name="Barry K.W."/>
            <person name="Bonito G."/>
            <person name="Buee M."/>
            <person name="Carver A."/>
            <person name="Chen C."/>
            <person name="Cichocki N."/>
            <person name="Clum A."/>
            <person name="Culley D."/>
            <person name="Crous P.W."/>
            <person name="Fauchery L."/>
            <person name="Girlanda M."/>
            <person name="Hayes R."/>
            <person name="Keri Z."/>
            <person name="Labutti K."/>
            <person name="Lipzen A."/>
            <person name="Lombard V."/>
            <person name="Magnuson J."/>
            <person name="Maillard F."/>
            <person name="Morin E."/>
            <person name="Murat C."/>
            <person name="Nolan M."/>
            <person name="Ohm R."/>
            <person name="Pangilinan J."/>
            <person name="Pereira M."/>
            <person name="Perotto S."/>
            <person name="Peter M."/>
            <person name="Riley R."/>
            <person name="Sitrit Y."/>
            <person name="Stielow B."/>
            <person name="Szollosi G."/>
            <person name="Zifcakova L."/>
            <person name="Stursova M."/>
            <person name="Spatafora J.W."/>
            <person name="Tedersoo L."/>
            <person name="Vaario L.-M."/>
            <person name="Yamada A."/>
            <person name="Yan M."/>
            <person name="Wang P."/>
            <person name="Xu J."/>
            <person name="Bruns T."/>
            <person name="Baldrian P."/>
            <person name="Vilgalys R."/>
            <person name="Henrissat B."/>
            <person name="Grigoriev I.V."/>
            <person name="Hibbett D."/>
            <person name="Nagy L.G."/>
            <person name="Martin F.M."/>
        </authorList>
    </citation>
    <scope>NUCLEOTIDE SEQUENCE</scope>
    <source>
        <strain evidence="1">P2</strain>
    </source>
</reference>
<proteinExistence type="predicted"/>
<comment type="caution">
    <text evidence="1">The sequence shown here is derived from an EMBL/GenBank/DDBJ whole genome shotgun (WGS) entry which is preliminary data.</text>
</comment>
<accession>A0ACB6Z964</accession>
<organism evidence="1 2">
    <name type="scientific">Thelephora ganbajun</name>
    <name type="common">Ganba fungus</name>
    <dbReference type="NCBI Taxonomy" id="370292"/>
    <lineage>
        <taxon>Eukaryota</taxon>
        <taxon>Fungi</taxon>
        <taxon>Dikarya</taxon>
        <taxon>Basidiomycota</taxon>
        <taxon>Agaricomycotina</taxon>
        <taxon>Agaricomycetes</taxon>
        <taxon>Thelephorales</taxon>
        <taxon>Thelephoraceae</taxon>
        <taxon>Thelephora</taxon>
    </lineage>
</organism>
<sequence>MRRRDGYTTDIARESRAPNTKVSISEWFRVKQWGSEFGDINLFVQENCKTKGVQGWADSKSMGASVQPHPTIRTEAPPAAQKEVEAEEYNKEFMKKRDEDLNKTLIFSSPSFNRTQRLEETIALFHVLIHKIDNATFGDVPALPHILYASFAASLCFSRDTRKPMVEPALFRYLCEINTVASVVLGVTSFGVLVYTLIVFAGGGTASKGHSFQTTGANIIRRVLGLLRLAYAVIDVFCLGRTTFWALVVLVRRARAWLFGTPSVPDCVLRQYGIGMQFDETIRVWTLNFLGTILPLSGPNSSTASATAVECFGVFSGCFVTDDGGVTMVTRGSEQLAGIFVVCFLCAFPYLLSTEPASAVIRDVCQRYGRVFPYHIGLWDLQFYFSAQMFRGSPYTPARSTSHEDNLANCHTEETIRNRWYKKINERMQIDCLLTRTYPYERKPIKTKKVYDTRTERSTNTEYLQASTVTGVGILGS</sequence>
<dbReference type="EMBL" id="MU118081">
    <property type="protein sequence ID" value="KAF9645691.1"/>
    <property type="molecule type" value="Genomic_DNA"/>
</dbReference>
<evidence type="ECO:0000313" key="2">
    <source>
        <dbReference type="Proteomes" id="UP000886501"/>
    </source>
</evidence>
<keyword evidence="2" id="KW-1185">Reference proteome</keyword>